<dbReference type="eggNOG" id="COG5464">
    <property type="taxonomic scope" value="Bacteria"/>
</dbReference>
<name>N2BFM6_9FIRM</name>
<organism evidence="1 2">
    <name type="scientific">Eubacterium plexicaudatum ASF492</name>
    <dbReference type="NCBI Taxonomy" id="1235802"/>
    <lineage>
        <taxon>Bacteria</taxon>
        <taxon>Bacillati</taxon>
        <taxon>Bacillota</taxon>
        <taxon>Clostridia</taxon>
        <taxon>Eubacteriales</taxon>
        <taxon>Eubacteriaceae</taxon>
        <taxon>Eubacterium</taxon>
    </lineage>
</organism>
<comment type="caution">
    <text evidence="1">The sequence shown here is derived from an EMBL/GenBank/DDBJ whole genome shotgun (WGS) entry which is preliminary data.</text>
</comment>
<dbReference type="Proteomes" id="UP000012589">
    <property type="component" value="Unassembled WGS sequence"/>
</dbReference>
<dbReference type="HOGENOM" id="CLU_071023_2_2_9"/>
<dbReference type="Pfam" id="PF12784">
    <property type="entry name" value="PDDEXK_2"/>
    <property type="match status" value="1"/>
</dbReference>
<keyword evidence="2" id="KW-1185">Reference proteome</keyword>
<gene>
    <name evidence="1" type="ORF">C823_00399</name>
</gene>
<dbReference type="PATRIC" id="fig|1235802.3.peg.421"/>
<evidence type="ECO:0000313" key="1">
    <source>
        <dbReference type="EMBL" id="EMZ37333.1"/>
    </source>
</evidence>
<sequence>MGDMETKQTKWEELSISNDFLFGKVMQNPELCKELLQRILPDLNIERIEYPQLQKSINMDMDARSVRLDVYVKDEKEVVYDIEMQVSHTKELPKRSRYYQSMIDLQLIDKGQLYDELKRSYVIFICTFDLYGKRRHIYTFENICKEDGSISMGDETVKIFLNAKGTLDDVSDELKAFLDYVAGKRPKDAYVQRLEEAVKEAKKNRDWRHEYMTLLMRDQENVKIGEKRGEEKMLMLMERLIEDKRFDDIARIKADNGYRHKLYLEYHII</sequence>
<dbReference type="EMBL" id="AQFT01000012">
    <property type="protein sequence ID" value="EMZ37333.1"/>
    <property type="molecule type" value="Genomic_DNA"/>
</dbReference>
<proteinExistence type="predicted"/>
<evidence type="ECO:0000313" key="2">
    <source>
        <dbReference type="Proteomes" id="UP000012589"/>
    </source>
</evidence>
<dbReference type="InterPro" id="IPR010106">
    <property type="entry name" value="RpnA"/>
</dbReference>
<dbReference type="OrthoDB" id="9775482at2"/>
<dbReference type="STRING" id="1235802.C823_00399"/>
<reference evidence="1 2" key="1">
    <citation type="journal article" date="2014" name="Genome Announc.">
        <title>Draft genome sequences of the altered schaedler flora, a defined bacterial community from gnotobiotic mice.</title>
        <authorList>
            <person name="Wannemuehler M.J."/>
            <person name="Overstreet A.M."/>
            <person name="Ward D.V."/>
            <person name="Phillips G.J."/>
        </authorList>
    </citation>
    <scope>NUCLEOTIDE SEQUENCE [LARGE SCALE GENOMIC DNA]</scope>
    <source>
        <strain evidence="1 2">ASF492</strain>
    </source>
</reference>
<accession>N2BFM6</accession>
<dbReference type="AlphaFoldDB" id="N2BFM6"/>
<protein>
    <recommendedName>
        <fullName evidence="3">Transposase (putative) YhgA-like domain-containing protein</fullName>
    </recommendedName>
</protein>
<dbReference type="NCBIfam" id="TIGR01784">
    <property type="entry name" value="T_den_put_tspse"/>
    <property type="match status" value="1"/>
</dbReference>
<evidence type="ECO:0008006" key="3">
    <source>
        <dbReference type="Google" id="ProtNLM"/>
    </source>
</evidence>